<evidence type="ECO:0008006" key="4">
    <source>
        <dbReference type="Google" id="ProtNLM"/>
    </source>
</evidence>
<evidence type="ECO:0000256" key="1">
    <source>
        <dbReference type="SAM" id="MobiDB-lite"/>
    </source>
</evidence>
<dbReference type="AlphaFoldDB" id="A0ABD3FBW3"/>
<feature type="compositionally biased region" description="Low complexity" evidence="1">
    <location>
        <begin position="388"/>
        <end position="398"/>
    </location>
</feature>
<accession>A0ABD3FBW3</accession>
<gene>
    <name evidence="2" type="ORF">V7S43_011194</name>
</gene>
<reference evidence="2 3" key="1">
    <citation type="submission" date="2024-09" db="EMBL/GenBank/DDBJ databases">
        <title>Genome sequencing and assembly of Phytophthora oleae, isolate VK10A, causative agent of rot of olive drupes.</title>
        <authorList>
            <person name="Conti Taguali S."/>
            <person name="Riolo M."/>
            <person name="La Spada F."/>
            <person name="Cacciola S.O."/>
            <person name="Dionisio G."/>
        </authorList>
    </citation>
    <scope>NUCLEOTIDE SEQUENCE [LARGE SCALE GENOMIC DNA]</scope>
    <source>
        <strain evidence="2 3">VK10A</strain>
    </source>
</reference>
<dbReference type="EMBL" id="JBIMZQ010000026">
    <property type="protein sequence ID" value="KAL3663779.1"/>
    <property type="molecule type" value="Genomic_DNA"/>
</dbReference>
<evidence type="ECO:0000313" key="2">
    <source>
        <dbReference type="EMBL" id="KAL3663779.1"/>
    </source>
</evidence>
<protein>
    <recommendedName>
        <fullName evidence="4">BZIP domain-containing protein</fullName>
    </recommendedName>
</protein>
<feature type="region of interest" description="Disordered" evidence="1">
    <location>
        <begin position="376"/>
        <end position="407"/>
    </location>
</feature>
<feature type="compositionally biased region" description="Low complexity" evidence="1">
    <location>
        <begin position="268"/>
        <end position="277"/>
    </location>
</feature>
<evidence type="ECO:0000313" key="3">
    <source>
        <dbReference type="Proteomes" id="UP001632037"/>
    </source>
</evidence>
<feature type="region of interest" description="Disordered" evidence="1">
    <location>
        <begin position="128"/>
        <end position="160"/>
    </location>
</feature>
<feature type="region of interest" description="Disordered" evidence="1">
    <location>
        <begin position="254"/>
        <end position="277"/>
    </location>
</feature>
<keyword evidence="3" id="KW-1185">Reference proteome</keyword>
<name>A0ABD3FBW3_9STRA</name>
<dbReference type="Proteomes" id="UP001632037">
    <property type="component" value="Unassembled WGS sequence"/>
</dbReference>
<organism evidence="2 3">
    <name type="scientific">Phytophthora oleae</name>
    <dbReference type="NCBI Taxonomy" id="2107226"/>
    <lineage>
        <taxon>Eukaryota</taxon>
        <taxon>Sar</taxon>
        <taxon>Stramenopiles</taxon>
        <taxon>Oomycota</taxon>
        <taxon>Peronosporomycetes</taxon>
        <taxon>Peronosporales</taxon>
        <taxon>Peronosporaceae</taxon>
        <taxon>Phytophthora</taxon>
    </lineage>
</organism>
<proteinExistence type="predicted"/>
<sequence length="605" mass="68185">MAVDLELLAAEDADFLLDDATTTEAQPLGEPDDAMMGVWGDLEAQGEGGTCTQAAAAWWGLTLNDAKSVNKKLNGSLGPVELLLDEQEAALAAFVELSHPRETISPVAIEAKQTRTKVESSVMSSALATASRQVPLSEDSQTETEAKPVKRVARATRNSKKKGNELVVKVEEKVSVKGKECPGKSVKVQRKRKPAAKVAVATASVTVKDDKKLTPLEIRRKRNRESMQRARRRQRDDVERMKLTLQQLEKHYRDLNEKSVAKRRRASRSNSNGDSDSMALEANYCALADLSHTLKEEKFLLEQMLVEKQKSHRRFQQVMVDRKQELELECPLTTDDSTLFTDYEFVPMTEDQANEYIRNCYQQMRAMEETVKPLVSPFEVPDGDSSDVESPSSPSMPELPQHSRERKGCAFPPSATFGWEVRHETNPDGDFYVSFSKFFVGITAQQAMVSSWIRDSKPTSTPFRRKLRFEVLQVVNDSTYIAGTDIEHPVEHDKVMRMIFLNFRMQTDKGYVIGRHSINPSSPEVREMAERDSNFEYVDSSNWVEFSAGQDENTGEAGCLVKFIARTEYNTQEDMYVRLVNSISRTMIWELAVVPSSSRSILLPS</sequence>
<comment type="caution">
    <text evidence="2">The sequence shown here is derived from an EMBL/GenBank/DDBJ whole genome shotgun (WGS) entry which is preliminary data.</text>
</comment>
<feature type="compositionally biased region" description="Basic residues" evidence="1">
    <location>
        <begin position="149"/>
        <end position="160"/>
    </location>
</feature>